<protein>
    <submittedName>
        <fullName evidence="2">Uncharacterized protein</fullName>
    </submittedName>
</protein>
<organism evidence="2">
    <name type="scientific">marine sediment metagenome</name>
    <dbReference type="NCBI Taxonomy" id="412755"/>
    <lineage>
        <taxon>unclassified sequences</taxon>
        <taxon>metagenomes</taxon>
        <taxon>ecological metagenomes</taxon>
    </lineage>
</organism>
<keyword evidence="1" id="KW-0812">Transmembrane</keyword>
<name>X1TFG0_9ZZZZ</name>
<evidence type="ECO:0000313" key="2">
    <source>
        <dbReference type="EMBL" id="GAI90086.1"/>
    </source>
</evidence>
<evidence type="ECO:0000256" key="1">
    <source>
        <dbReference type="SAM" id="Phobius"/>
    </source>
</evidence>
<feature type="transmembrane region" description="Helical" evidence="1">
    <location>
        <begin position="62"/>
        <end position="83"/>
    </location>
</feature>
<keyword evidence="1" id="KW-0472">Membrane</keyword>
<dbReference type="EMBL" id="BARW01021617">
    <property type="protein sequence ID" value="GAI90086.1"/>
    <property type="molecule type" value="Genomic_DNA"/>
</dbReference>
<sequence length="102" mass="11542">KMESKQAKRVTRAGLDSFVTKLIRKGDKAPKNFNEAYLTARKRALGIRATTKEKAKKSKLGAGFWFLVLIIIVPILVVGYFILNRKVDLPGDDQFTDEDFKP</sequence>
<feature type="non-terminal residue" evidence="2">
    <location>
        <position position="1"/>
    </location>
</feature>
<reference evidence="2" key="1">
    <citation type="journal article" date="2014" name="Front. Microbiol.">
        <title>High frequency of phylogenetically diverse reductive dehalogenase-homologous genes in deep subseafloor sedimentary metagenomes.</title>
        <authorList>
            <person name="Kawai M."/>
            <person name="Futagami T."/>
            <person name="Toyoda A."/>
            <person name="Takaki Y."/>
            <person name="Nishi S."/>
            <person name="Hori S."/>
            <person name="Arai W."/>
            <person name="Tsubouchi T."/>
            <person name="Morono Y."/>
            <person name="Uchiyama I."/>
            <person name="Ito T."/>
            <person name="Fujiyama A."/>
            <person name="Inagaki F."/>
            <person name="Takami H."/>
        </authorList>
    </citation>
    <scope>NUCLEOTIDE SEQUENCE</scope>
    <source>
        <strain evidence="2">Expedition CK06-06</strain>
    </source>
</reference>
<accession>X1TFG0</accession>
<keyword evidence="1" id="KW-1133">Transmembrane helix</keyword>
<proteinExistence type="predicted"/>
<comment type="caution">
    <text evidence="2">The sequence shown here is derived from an EMBL/GenBank/DDBJ whole genome shotgun (WGS) entry which is preliminary data.</text>
</comment>
<dbReference type="AlphaFoldDB" id="X1TFG0"/>
<gene>
    <name evidence="2" type="ORF">S12H4_36282</name>
</gene>